<evidence type="ECO:0000313" key="2">
    <source>
        <dbReference type="Proteomes" id="UP000240461"/>
    </source>
</evidence>
<sequence length="312" mass="36041">MSDTIYNPKIITIEQFESFSERKIKPIDGLNIPNIFYPPHLVNKKRPTEADNSLTINIRQLFNSLSDTNINKVKDQLKETIITKAKNENMIEEIAKEILSNFIISEKNIRNYMVLLNAVSGTCVLLADSETKKTSPTIGKYFIDNCKTDIFHHISESTVRELANMDLDDSDQLDLYNRKRETVINLILTLCFLYGQRNTDLIRLTALQLYPLINNIMNTYDSLQAKMKILGNPYDGDDCEDEEEYEILSKMCTIYAEQLYTFINKEVSSFLLDDTIVKGMLMKNLVERFKNTIVPTLTEAYLRSKCSCIQYD</sequence>
<name>A0A0G2Y2I6_9VIRU</name>
<protein>
    <submittedName>
        <fullName evidence="1">Uncharacterized protein</fullName>
    </submittedName>
</protein>
<dbReference type="KEGG" id="vg:80513786"/>
<organism evidence="1 2">
    <name type="scientific">Acanthamoeba polyphaga mimivirus Kroon</name>
    <dbReference type="NCBI Taxonomy" id="3069720"/>
    <lineage>
        <taxon>Viruses</taxon>
        <taxon>Varidnaviria</taxon>
        <taxon>Bamfordvirae</taxon>
        <taxon>Nucleocytoviricota</taxon>
        <taxon>Megaviricetes</taxon>
        <taxon>Imitervirales</taxon>
        <taxon>Mimiviridae</taxon>
        <taxon>Megamimivirinae</taxon>
        <taxon>Mimivirus</taxon>
        <taxon>Mimivirus lagoaense</taxon>
    </lineage>
</organism>
<proteinExistence type="predicted"/>
<dbReference type="EMBL" id="KM982402">
    <property type="protein sequence ID" value="AKI79988.1"/>
    <property type="molecule type" value="Genomic_DNA"/>
</dbReference>
<dbReference type="Gene3D" id="1.25.40.180">
    <property type="match status" value="1"/>
</dbReference>
<reference evidence="1 2" key="1">
    <citation type="submission" date="2014-10" db="EMBL/GenBank/DDBJ databases">
        <title>Pan-genome analysis of Brazilian lineage A amoebal mimiviruses.</title>
        <authorList>
            <person name="Assis F.L."/>
            <person name="Abrahao J.S."/>
            <person name="Kroon E.G."/>
            <person name="Dornas F.P."/>
            <person name="Andrade K.R."/>
            <person name="Borato P.V.M."/>
            <person name="Pilotto M.R."/>
            <person name="Benamar S."/>
            <person name="LaScola B."/>
            <person name="Colson P."/>
        </authorList>
    </citation>
    <scope>NUCLEOTIDE SEQUENCE [LARGE SCALE GENOMIC DNA]</scope>
    <source>
        <strain evidence="1 2">Kroon</strain>
    </source>
</reference>
<dbReference type="Proteomes" id="UP000240461">
    <property type="component" value="Segment"/>
</dbReference>
<evidence type="ECO:0000313" key="1">
    <source>
        <dbReference type="EMBL" id="AKI79988.1"/>
    </source>
</evidence>
<accession>A0A0G2Y2I6</accession>
<keyword evidence="2" id="KW-1185">Reference proteome</keyword>